<dbReference type="GO" id="GO:0031177">
    <property type="term" value="F:phosphopantetheine binding"/>
    <property type="evidence" value="ECO:0007669"/>
    <property type="project" value="TreeGrafter"/>
</dbReference>
<feature type="non-terminal residue" evidence="7">
    <location>
        <position position="1"/>
    </location>
</feature>
<dbReference type="GO" id="GO:0043041">
    <property type="term" value="P:amino acid activation for nonribosomal peptide biosynthetic process"/>
    <property type="evidence" value="ECO:0007669"/>
    <property type="project" value="TreeGrafter"/>
</dbReference>
<dbReference type="PANTHER" id="PTHR45527:SF10">
    <property type="entry name" value="PYOCHELIN SYNTHASE PCHF"/>
    <property type="match status" value="1"/>
</dbReference>
<dbReference type="AlphaFoldDB" id="A0A4U2ZFC1"/>
<dbReference type="GO" id="GO:0044550">
    <property type="term" value="P:secondary metabolite biosynthetic process"/>
    <property type="evidence" value="ECO:0007669"/>
    <property type="project" value="TreeGrafter"/>
</dbReference>
<comment type="pathway">
    <text evidence="1">Siderophore biosynthesis.</text>
</comment>
<protein>
    <submittedName>
        <fullName evidence="7">Non-ribosomal peptide synthetase</fullName>
    </submittedName>
</protein>
<dbReference type="SUPFAM" id="SSF56801">
    <property type="entry name" value="Acetyl-CoA synthetase-like"/>
    <property type="match status" value="1"/>
</dbReference>
<dbReference type="InterPro" id="IPR045851">
    <property type="entry name" value="AMP-bd_C_sf"/>
</dbReference>
<dbReference type="GO" id="GO:0016874">
    <property type="term" value="F:ligase activity"/>
    <property type="evidence" value="ECO:0007669"/>
    <property type="project" value="UniProtKB-KW"/>
</dbReference>
<evidence type="ECO:0000313" key="8">
    <source>
        <dbReference type="Proteomes" id="UP000305524"/>
    </source>
</evidence>
<sequence length="292" mass="33376">TGAMLVMIRDPRDMQELIRTVERRGITIWNTVPAIMDLALEQVGSHFEHSSLRLVLHSGDWIPLSLPEKIKRHFPMAEVVSLGGATEASIWSIYYPVKQVESHWKSIPYGIPLANQTYYVLNYEKKMCPVGVIGDLYIGGVGLAKGYLNDEQKTNEAFVSHPDFGLIYKTGDCGKMHPEGYIEFLGRQDYQVKIQGYRVELEEISHCLLTYKQVEHAVVIDQTDENGIRFLVAYVVTEQNISTTELRKHLRDHLPDYMIPSYFVYLEQLPLTPNGKLDRKALPAPEKQKNEI</sequence>
<accession>A0A4U2ZFC1</accession>
<feature type="domain" description="AMP-binding enzyme C-terminal" evidence="6">
    <location>
        <begin position="204"/>
        <end position="276"/>
    </location>
</feature>
<feature type="domain" description="AMP-dependent synthetase/ligase" evidence="5">
    <location>
        <begin position="2"/>
        <end position="148"/>
    </location>
</feature>
<evidence type="ECO:0000256" key="3">
    <source>
        <dbReference type="ARBA" id="ARBA00022553"/>
    </source>
</evidence>
<evidence type="ECO:0000259" key="5">
    <source>
        <dbReference type="Pfam" id="PF00501"/>
    </source>
</evidence>
<keyword evidence="2" id="KW-0596">Phosphopantetheine</keyword>
<keyword evidence="4" id="KW-0436">Ligase</keyword>
<feature type="non-terminal residue" evidence="7">
    <location>
        <position position="292"/>
    </location>
</feature>
<dbReference type="GO" id="GO:0005737">
    <property type="term" value="C:cytoplasm"/>
    <property type="evidence" value="ECO:0007669"/>
    <property type="project" value="TreeGrafter"/>
</dbReference>
<gene>
    <name evidence="7" type="ORF">FC701_37090</name>
</gene>
<keyword evidence="3" id="KW-0597">Phosphoprotein</keyword>
<dbReference type="Gene3D" id="3.30.300.30">
    <property type="match status" value="1"/>
</dbReference>
<dbReference type="RefSeq" id="WP_170972833.1">
    <property type="nucleotide sequence ID" value="NZ_SZOD01001649.1"/>
</dbReference>
<dbReference type="Gene3D" id="3.40.50.12780">
    <property type="entry name" value="N-terminal domain of ligase-like"/>
    <property type="match status" value="1"/>
</dbReference>
<dbReference type="Pfam" id="PF00501">
    <property type="entry name" value="AMP-binding"/>
    <property type="match status" value="1"/>
</dbReference>
<evidence type="ECO:0000256" key="1">
    <source>
        <dbReference type="ARBA" id="ARBA00004924"/>
    </source>
</evidence>
<organism evidence="7 8">
    <name type="scientific">Bacillus mycoides</name>
    <dbReference type="NCBI Taxonomy" id="1405"/>
    <lineage>
        <taxon>Bacteria</taxon>
        <taxon>Bacillati</taxon>
        <taxon>Bacillota</taxon>
        <taxon>Bacilli</taxon>
        <taxon>Bacillales</taxon>
        <taxon>Bacillaceae</taxon>
        <taxon>Bacillus</taxon>
        <taxon>Bacillus cereus group</taxon>
    </lineage>
</organism>
<dbReference type="InterPro" id="IPR042099">
    <property type="entry name" value="ANL_N_sf"/>
</dbReference>
<dbReference type="Pfam" id="PF13193">
    <property type="entry name" value="AMP-binding_C"/>
    <property type="match status" value="1"/>
</dbReference>
<proteinExistence type="predicted"/>
<reference evidence="7 8" key="1">
    <citation type="journal article" date="2019" name="Environ. Microbiol.">
        <title>An active ?-lactamase is a part of an orchestrated cell wall stress resistance network of Bacillus subtilis and related rhizosphere species.</title>
        <authorList>
            <person name="Bucher T."/>
            <person name="Keren-Paz A."/>
            <person name="Hausser J."/>
            <person name="Olender T."/>
            <person name="Cytryn E."/>
            <person name="Kolodkin-Gal I."/>
        </authorList>
    </citation>
    <scope>NUCLEOTIDE SEQUENCE [LARGE SCALE GENOMIC DNA]</scope>
    <source>
        <strain evidence="7 8">I186</strain>
    </source>
</reference>
<evidence type="ECO:0000313" key="7">
    <source>
        <dbReference type="EMBL" id="TKI73237.1"/>
    </source>
</evidence>
<evidence type="ECO:0000259" key="6">
    <source>
        <dbReference type="Pfam" id="PF13193"/>
    </source>
</evidence>
<name>A0A4U2ZFC1_BACMY</name>
<evidence type="ECO:0000256" key="4">
    <source>
        <dbReference type="ARBA" id="ARBA00022598"/>
    </source>
</evidence>
<dbReference type="PANTHER" id="PTHR45527">
    <property type="entry name" value="NONRIBOSOMAL PEPTIDE SYNTHETASE"/>
    <property type="match status" value="1"/>
</dbReference>
<dbReference type="InterPro" id="IPR000873">
    <property type="entry name" value="AMP-dep_synth/lig_dom"/>
</dbReference>
<dbReference type="EMBL" id="SZOD01001649">
    <property type="protein sequence ID" value="TKI73237.1"/>
    <property type="molecule type" value="Genomic_DNA"/>
</dbReference>
<evidence type="ECO:0000256" key="2">
    <source>
        <dbReference type="ARBA" id="ARBA00022450"/>
    </source>
</evidence>
<dbReference type="Proteomes" id="UP000305524">
    <property type="component" value="Unassembled WGS sequence"/>
</dbReference>
<dbReference type="InterPro" id="IPR025110">
    <property type="entry name" value="AMP-bd_C"/>
</dbReference>
<dbReference type="FunFam" id="3.30.300.30:FF:000010">
    <property type="entry name" value="Enterobactin synthetase component F"/>
    <property type="match status" value="1"/>
</dbReference>
<comment type="caution">
    <text evidence="7">The sequence shown here is derived from an EMBL/GenBank/DDBJ whole genome shotgun (WGS) entry which is preliminary data.</text>
</comment>